<reference evidence="1" key="1">
    <citation type="submission" date="2019-12" db="EMBL/GenBank/DDBJ databases">
        <title>Genome sequencing and annotation of Brassica cretica.</title>
        <authorList>
            <person name="Studholme D.J."/>
            <person name="Sarris P."/>
        </authorList>
    </citation>
    <scope>NUCLEOTIDE SEQUENCE</scope>
    <source>
        <strain evidence="1">PFS-109/04</strain>
        <tissue evidence="1">Leaf</tissue>
    </source>
</reference>
<comment type="caution">
    <text evidence="1">The sequence shown here is derived from an EMBL/GenBank/DDBJ whole genome shotgun (WGS) entry which is preliminary data.</text>
</comment>
<dbReference type="EMBL" id="QGKX02000996">
    <property type="protein sequence ID" value="KAF3553967.1"/>
    <property type="molecule type" value="Genomic_DNA"/>
</dbReference>
<evidence type="ECO:0000313" key="2">
    <source>
        <dbReference type="Proteomes" id="UP000712600"/>
    </source>
</evidence>
<dbReference type="Proteomes" id="UP000712600">
    <property type="component" value="Unassembled WGS sequence"/>
</dbReference>
<sequence>MLRLMVVIKYECYVSIFKVKFTETIRTFRYDRSMGRSLTSRSPIANLMIPNKSSRKFLDKDNAVHLDKDNAVHLDKWHCTSSMSRI</sequence>
<accession>A0A8S9QQF0</accession>
<gene>
    <name evidence="1" type="ORF">F2Q69_00015181</name>
</gene>
<name>A0A8S9QQF0_BRACR</name>
<organism evidence="1 2">
    <name type="scientific">Brassica cretica</name>
    <name type="common">Mustard</name>
    <dbReference type="NCBI Taxonomy" id="69181"/>
    <lineage>
        <taxon>Eukaryota</taxon>
        <taxon>Viridiplantae</taxon>
        <taxon>Streptophyta</taxon>
        <taxon>Embryophyta</taxon>
        <taxon>Tracheophyta</taxon>
        <taxon>Spermatophyta</taxon>
        <taxon>Magnoliopsida</taxon>
        <taxon>eudicotyledons</taxon>
        <taxon>Gunneridae</taxon>
        <taxon>Pentapetalae</taxon>
        <taxon>rosids</taxon>
        <taxon>malvids</taxon>
        <taxon>Brassicales</taxon>
        <taxon>Brassicaceae</taxon>
        <taxon>Brassiceae</taxon>
        <taxon>Brassica</taxon>
    </lineage>
</organism>
<dbReference type="AlphaFoldDB" id="A0A8S9QQF0"/>
<evidence type="ECO:0000313" key="1">
    <source>
        <dbReference type="EMBL" id="KAF3553967.1"/>
    </source>
</evidence>
<proteinExistence type="predicted"/>
<protein>
    <submittedName>
        <fullName evidence="1">Uncharacterized protein</fullName>
    </submittedName>
</protein>